<dbReference type="Proteomes" id="UP000298030">
    <property type="component" value="Unassembled WGS sequence"/>
</dbReference>
<keyword evidence="2" id="KW-1185">Reference proteome</keyword>
<organism evidence="1 2">
    <name type="scientific">Coprinellus micaceus</name>
    <name type="common">Glistening ink-cap mushroom</name>
    <name type="synonym">Coprinus micaceus</name>
    <dbReference type="NCBI Taxonomy" id="71717"/>
    <lineage>
        <taxon>Eukaryota</taxon>
        <taxon>Fungi</taxon>
        <taxon>Dikarya</taxon>
        <taxon>Basidiomycota</taxon>
        <taxon>Agaricomycotina</taxon>
        <taxon>Agaricomycetes</taxon>
        <taxon>Agaricomycetidae</taxon>
        <taxon>Agaricales</taxon>
        <taxon>Agaricineae</taxon>
        <taxon>Psathyrellaceae</taxon>
        <taxon>Coprinellus</taxon>
    </lineage>
</organism>
<evidence type="ECO:0000313" key="2">
    <source>
        <dbReference type="Proteomes" id="UP000298030"/>
    </source>
</evidence>
<dbReference type="Gene3D" id="3.80.10.10">
    <property type="entry name" value="Ribonuclease Inhibitor"/>
    <property type="match status" value="1"/>
</dbReference>
<dbReference type="OrthoDB" id="3054030at2759"/>
<reference evidence="1 2" key="1">
    <citation type="journal article" date="2019" name="Nat. Ecol. Evol.">
        <title>Megaphylogeny resolves global patterns of mushroom evolution.</title>
        <authorList>
            <person name="Varga T."/>
            <person name="Krizsan K."/>
            <person name="Foldi C."/>
            <person name="Dima B."/>
            <person name="Sanchez-Garcia M."/>
            <person name="Sanchez-Ramirez S."/>
            <person name="Szollosi G.J."/>
            <person name="Szarkandi J.G."/>
            <person name="Papp V."/>
            <person name="Albert L."/>
            <person name="Andreopoulos W."/>
            <person name="Angelini C."/>
            <person name="Antonin V."/>
            <person name="Barry K.W."/>
            <person name="Bougher N.L."/>
            <person name="Buchanan P."/>
            <person name="Buyck B."/>
            <person name="Bense V."/>
            <person name="Catcheside P."/>
            <person name="Chovatia M."/>
            <person name="Cooper J."/>
            <person name="Damon W."/>
            <person name="Desjardin D."/>
            <person name="Finy P."/>
            <person name="Geml J."/>
            <person name="Haridas S."/>
            <person name="Hughes K."/>
            <person name="Justo A."/>
            <person name="Karasinski D."/>
            <person name="Kautmanova I."/>
            <person name="Kiss B."/>
            <person name="Kocsube S."/>
            <person name="Kotiranta H."/>
            <person name="LaButti K.M."/>
            <person name="Lechner B.E."/>
            <person name="Liimatainen K."/>
            <person name="Lipzen A."/>
            <person name="Lukacs Z."/>
            <person name="Mihaltcheva S."/>
            <person name="Morgado L.N."/>
            <person name="Niskanen T."/>
            <person name="Noordeloos M.E."/>
            <person name="Ohm R.A."/>
            <person name="Ortiz-Santana B."/>
            <person name="Ovrebo C."/>
            <person name="Racz N."/>
            <person name="Riley R."/>
            <person name="Savchenko A."/>
            <person name="Shiryaev A."/>
            <person name="Soop K."/>
            <person name="Spirin V."/>
            <person name="Szebenyi C."/>
            <person name="Tomsovsky M."/>
            <person name="Tulloss R.E."/>
            <person name="Uehling J."/>
            <person name="Grigoriev I.V."/>
            <person name="Vagvolgyi C."/>
            <person name="Papp T."/>
            <person name="Martin F.M."/>
            <person name="Miettinen O."/>
            <person name="Hibbett D.S."/>
            <person name="Nagy L.G."/>
        </authorList>
    </citation>
    <scope>NUCLEOTIDE SEQUENCE [LARGE SCALE GENOMIC DNA]</scope>
    <source>
        <strain evidence="1 2">FP101781</strain>
    </source>
</reference>
<dbReference type="InterPro" id="IPR032675">
    <property type="entry name" value="LRR_dom_sf"/>
</dbReference>
<proteinExistence type="predicted"/>
<accession>A0A4Y7TEL9</accession>
<dbReference type="AlphaFoldDB" id="A0A4Y7TEL9"/>
<gene>
    <name evidence="1" type="ORF">FA13DRAFT_1813335</name>
</gene>
<evidence type="ECO:0000313" key="1">
    <source>
        <dbReference type="EMBL" id="TEB32394.1"/>
    </source>
</evidence>
<comment type="caution">
    <text evidence="1">The sequence shown here is derived from an EMBL/GenBank/DDBJ whole genome shotgun (WGS) entry which is preliminary data.</text>
</comment>
<evidence type="ECO:0008006" key="3">
    <source>
        <dbReference type="Google" id="ProtNLM"/>
    </source>
</evidence>
<dbReference type="EMBL" id="QPFP01000015">
    <property type="protein sequence ID" value="TEB32394.1"/>
    <property type="molecule type" value="Genomic_DNA"/>
</dbReference>
<sequence>MASPAFLDLPNEILEDILERADLALPTLFGLGLSCNRLKEICLPLCLKHSGSPHPEDACKITVPRARRSNVDLKVLALATWITKTKGLECHFSDEKHGGDREGTEGGAGSFLAALKELARQKEEGTRKPRRNFKTLLFQLSKLQSLIARFASVEEVILNFNPQEQAFTRFSYWEAVFWSDTMGKLLNTIIESGCTKLEVQGLHQVNDIYALVSPLPFTFASTRFPPTVSKNPSAPGDEKVIQQAQDILSGPTWVYKWNGRTGSKFEDRKPRVLTALSASAKSSCRLTDFTIGSISLLCPPLLQWTCSIVSRPSLVSLSLTLCSSSDFEINWTLLTTLLAEACPWLKRLTLSTGNGLSTSWKGTKSFMSAFPNLEYLSAEDLDTPPWINMPSILESERGVGPTAYLSRTIIELRLSEHWLEYLGLDLHHLHNLTRFCVFLRTDRAMYTLSQHKTITELGVTELHFALNPEAKSNQDGIVRMPLVHLIEAPHDAFWPTDSVSGVELVFARLNSLGIHGQAELQTARRWFAKFLELKRVALTWKVGDPEARLAAAQNFCREAMEAVCKKLERFEVNGEVWDKRRIHKVLESEPPAASS</sequence>
<protein>
    <recommendedName>
        <fullName evidence="3">F-box domain-containing protein</fullName>
    </recommendedName>
</protein>
<name>A0A4Y7TEL9_COPMI</name>